<evidence type="ECO:0000256" key="9">
    <source>
        <dbReference type="ARBA" id="ARBA00023065"/>
    </source>
</evidence>
<gene>
    <name evidence="17" type="ORF">CKO40_17850</name>
</gene>
<proteinExistence type="inferred from homology"/>
<evidence type="ECO:0000256" key="2">
    <source>
        <dbReference type="ARBA" id="ARBA00009450"/>
    </source>
</evidence>
<evidence type="ECO:0000256" key="13">
    <source>
        <dbReference type="ARBA" id="ARBA00023237"/>
    </source>
</evidence>
<dbReference type="Pfam" id="PF22461">
    <property type="entry name" value="SLBB_2"/>
    <property type="match status" value="1"/>
</dbReference>
<keyword evidence="4" id="KW-1134">Transmembrane beta strand</keyword>
<dbReference type="GO" id="GO:0015159">
    <property type="term" value="F:polysaccharide transmembrane transporter activity"/>
    <property type="evidence" value="ECO:0007669"/>
    <property type="project" value="InterPro"/>
</dbReference>
<dbReference type="Gene3D" id="3.10.560.10">
    <property type="entry name" value="Outer membrane lipoprotein wza domain like"/>
    <property type="match status" value="1"/>
</dbReference>
<evidence type="ECO:0000256" key="3">
    <source>
        <dbReference type="ARBA" id="ARBA00022448"/>
    </source>
</evidence>
<evidence type="ECO:0000313" key="17">
    <source>
        <dbReference type="EMBL" id="MBK1706360.1"/>
    </source>
</evidence>
<evidence type="ECO:0000256" key="10">
    <source>
        <dbReference type="ARBA" id="ARBA00023114"/>
    </source>
</evidence>
<comment type="subcellular location">
    <subcellularLocation>
        <location evidence="1">Cell outer membrane</location>
        <topology evidence="1">Multi-pass membrane protein</topology>
    </subcellularLocation>
</comment>
<evidence type="ECO:0000256" key="5">
    <source>
        <dbReference type="ARBA" id="ARBA00022597"/>
    </source>
</evidence>
<dbReference type="PANTHER" id="PTHR33619">
    <property type="entry name" value="POLYSACCHARIDE EXPORT PROTEIN GFCE-RELATED"/>
    <property type="match status" value="1"/>
</dbReference>
<evidence type="ECO:0000313" key="18">
    <source>
        <dbReference type="Proteomes" id="UP001296776"/>
    </source>
</evidence>
<evidence type="ECO:0000256" key="8">
    <source>
        <dbReference type="ARBA" id="ARBA00023047"/>
    </source>
</evidence>
<keyword evidence="11" id="KW-0472">Membrane</keyword>
<evidence type="ECO:0000256" key="7">
    <source>
        <dbReference type="ARBA" id="ARBA00022729"/>
    </source>
</evidence>
<dbReference type="GO" id="GO:0046930">
    <property type="term" value="C:pore complex"/>
    <property type="evidence" value="ECO:0007669"/>
    <property type="project" value="UniProtKB-KW"/>
</dbReference>
<dbReference type="PROSITE" id="PS51257">
    <property type="entry name" value="PROKAR_LIPOPROTEIN"/>
    <property type="match status" value="1"/>
</dbReference>
<keyword evidence="8" id="KW-0625">Polysaccharide transport</keyword>
<dbReference type="GO" id="GO:0015288">
    <property type="term" value="F:porin activity"/>
    <property type="evidence" value="ECO:0007669"/>
    <property type="project" value="UniProtKB-KW"/>
</dbReference>
<keyword evidence="7" id="KW-0732">Signal</keyword>
<accession>A0AAJ0U7Q7</accession>
<evidence type="ECO:0000256" key="4">
    <source>
        <dbReference type="ARBA" id="ARBA00022452"/>
    </source>
</evidence>
<feature type="domain" description="SLBB" evidence="16">
    <location>
        <begin position="140"/>
        <end position="220"/>
    </location>
</feature>
<keyword evidence="14" id="KW-0449">Lipoprotein</keyword>
<keyword evidence="6" id="KW-0812">Transmembrane</keyword>
<evidence type="ECO:0000256" key="14">
    <source>
        <dbReference type="ARBA" id="ARBA00023288"/>
    </source>
</evidence>
<reference evidence="17" key="1">
    <citation type="submission" date="2017-08" db="EMBL/GenBank/DDBJ databases">
        <authorList>
            <person name="Imhoff J.F."/>
            <person name="Rahn T."/>
            <person name="Kuenzel S."/>
            <person name="Neulinger S.C."/>
        </authorList>
    </citation>
    <scope>NUCLEOTIDE SEQUENCE</scope>
    <source>
        <strain evidence="17">DSM 11080</strain>
    </source>
</reference>
<keyword evidence="13" id="KW-0998">Cell outer membrane</keyword>
<keyword evidence="18" id="KW-1185">Reference proteome</keyword>
<dbReference type="Gene3D" id="3.30.1950.10">
    <property type="entry name" value="wza like domain"/>
    <property type="match status" value="1"/>
</dbReference>
<dbReference type="GO" id="GO:0009279">
    <property type="term" value="C:cell outer membrane"/>
    <property type="evidence" value="ECO:0007669"/>
    <property type="project" value="UniProtKB-SubCell"/>
</dbReference>
<evidence type="ECO:0000259" key="15">
    <source>
        <dbReference type="Pfam" id="PF02563"/>
    </source>
</evidence>
<keyword evidence="9" id="KW-0406">Ion transport</keyword>
<dbReference type="PANTHER" id="PTHR33619:SF3">
    <property type="entry name" value="POLYSACCHARIDE EXPORT PROTEIN GFCE-RELATED"/>
    <property type="match status" value="1"/>
</dbReference>
<protein>
    <submittedName>
        <fullName evidence="17">Sugar transporter</fullName>
    </submittedName>
</protein>
<keyword evidence="5 17" id="KW-0762">Sugar transport</keyword>
<dbReference type="InterPro" id="IPR049712">
    <property type="entry name" value="Poly_export"/>
</dbReference>
<dbReference type="Proteomes" id="UP001296776">
    <property type="component" value="Unassembled WGS sequence"/>
</dbReference>
<keyword evidence="10" id="KW-0626">Porin</keyword>
<dbReference type="InterPro" id="IPR054765">
    <property type="entry name" value="SLBB_dom"/>
</dbReference>
<evidence type="ECO:0000259" key="16">
    <source>
        <dbReference type="Pfam" id="PF22461"/>
    </source>
</evidence>
<dbReference type="EMBL" id="NRSJ01000040">
    <property type="protein sequence ID" value="MBK1706360.1"/>
    <property type="molecule type" value="Genomic_DNA"/>
</dbReference>
<comment type="similarity">
    <text evidence="2">Belongs to the BexD/CtrA/VexA family.</text>
</comment>
<organism evidence="17 18">
    <name type="scientific">Halochromatium glycolicum</name>
    <dbReference type="NCBI Taxonomy" id="85075"/>
    <lineage>
        <taxon>Bacteria</taxon>
        <taxon>Pseudomonadati</taxon>
        <taxon>Pseudomonadota</taxon>
        <taxon>Gammaproteobacteria</taxon>
        <taxon>Chromatiales</taxon>
        <taxon>Chromatiaceae</taxon>
        <taxon>Halochromatium</taxon>
    </lineage>
</organism>
<feature type="domain" description="Polysaccharide export protein N-terminal" evidence="15">
    <location>
        <begin position="62"/>
        <end position="133"/>
    </location>
</feature>
<comment type="caution">
    <text evidence="17">The sequence shown here is derived from an EMBL/GenBank/DDBJ whole genome shotgun (WGS) entry which is preliminary data.</text>
</comment>
<name>A0AAJ0U7Q7_9GAMM</name>
<dbReference type="RefSeq" id="WP_200347813.1">
    <property type="nucleotide sequence ID" value="NZ_NRSJ01000040.1"/>
</dbReference>
<sequence length="221" mass="23320">MPKIPFHASGGLAVRSPFALLIAVLGLAACSAPTISPDGISASSPGSQTVPREAVGPPLRDAGYVLEPGDIIGISVWREPDLQDTVLVRPDGGISFPLAGEMDAEGKTIAEVSQDLTQRLEEFIPDPVVTVSLQQMEGNRVYVTGRVNQPGAFVLTRPVDVMQALSMAGGLSPFADKDAIKVLRRSGGRQIAIPFNYKAVQKGEGLRQNILLQAGDTLIVP</sequence>
<evidence type="ECO:0000256" key="11">
    <source>
        <dbReference type="ARBA" id="ARBA00023136"/>
    </source>
</evidence>
<dbReference type="Pfam" id="PF02563">
    <property type="entry name" value="Poly_export"/>
    <property type="match status" value="1"/>
</dbReference>
<evidence type="ECO:0000256" key="12">
    <source>
        <dbReference type="ARBA" id="ARBA00023139"/>
    </source>
</evidence>
<dbReference type="InterPro" id="IPR003715">
    <property type="entry name" value="Poly_export_N"/>
</dbReference>
<dbReference type="GO" id="GO:0006811">
    <property type="term" value="P:monoatomic ion transport"/>
    <property type="evidence" value="ECO:0007669"/>
    <property type="project" value="UniProtKB-KW"/>
</dbReference>
<dbReference type="AlphaFoldDB" id="A0AAJ0U7Q7"/>
<evidence type="ECO:0000256" key="1">
    <source>
        <dbReference type="ARBA" id="ARBA00004571"/>
    </source>
</evidence>
<evidence type="ECO:0000256" key="6">
    <source>
        <dbReference type="ARBA" id="ARBA00022692"/>
    </source>
</evidence>
<keyword evidence="3" id="KW-0813">Transport</keyword>
<keyword evidence="12" id="KW-0564">Palmitate</keyword>
<reference evidence="17" key="2">
    <citation type="journal article" date="2020" name="Microorganisms">
        <title>Osmotic Adaptation and Compatible Solute Biosynthesis of Phototrophic Bacteria as Revealed from Genome Analyses.</title>
        <authorList>
            <person name="Imhoff J.F."/>
            <person name="Rahn T."/>
            <person name="Kunzel S."/>
            <person name="Keller A."/>
            <person name="Neulinger S.C."/>
        </authorList>
    </citation>
    <scope>NUCLEOTIDE SEQUENCE</scope>
    <source>
        <strain evidence="17">DSM 11080</strain>
    </source>
</reference>